<dbReference type="Proteomes" id="UP000076532">
    <property type="component" value="Unassembled WGS sequence"/>
</dbReference>
<proteinExistence type="predicted"/>
<accession>A0A166H1Y1</accession>
<dbReference type="AlphaFoldDB" id="A0A166H1Y1"/>
<name>A0A166H1Y1_9AGAM</name>
<dbReference type="EMBL" id="KV417573">
    <property type="protein sequence ID" value="KZP18399.1"/>
    <property type="molecule type" value="Genomic_DNA"/>
</dbReference>
<evidence type="ECO:0000313" key="2">
    <source>
        <dbReference type="Proteomes" id="UP000076532"/>
    </source>
</evidence>
<keyword evidence="2" id="KW-1185">Reference proteome</keyword>
<evidence type="ECO:0000313" key="1">
    <source>
        <dbReference type="EMBL" id="KZP18399.1"/>
    </source>
</evidence>
<gene>
    <name evidence="1" type="ORF">FIBSPDRAFT_956382</name>
</gene>
<reference evidence="1 2" key="1">
    <citation type="journal article" date="2016" name="Mol. Biol. Evol.">
        <title>Comparative Genomics of Early-Diverging Mushroom-Forming Fungi Provides Insights into the Origins of Lignocellulose Decay Capabilities.</title>
        <authorList>
            <person name="Nagy L.G."/>
            <person name="Riley R."/>
            <person name="Tritt A."/>
            <person name="Adam C."/>
            <person name="Daum C."/>
            <person name="Floudas D."/>
            <person name="Sun H."/>
            <person name="Yadav J.S."/>
            <person name="Pangilinan J."/>
            <person name="Larsson K.H."/>
            <person name="Matsuura K."/>
            <person name="Barry K."/>
            <person name="Labutti K."/>
            <person name="Kuo R."/>
            <person name="Ohm R.A."/>
            <person name="Bhattacharya S.S."/>
            <person name="Shirouzu T."/>
            <person name="Yoshinaga Y."/>
            <person name="Martin F.M."/>
            <person name="Grigoriev I.V."/>
            <person name="Hibbett D.S."/>
        </authorList>
    </citation>
    <scope>NUCLEOTIDE SEQUENCE [LARGE SCALE GENOMIC DNA]</scope>
    <source>
        <strain evidence="1 2">CBS 109695</strain>
    </source>
</reference>
<organism evidence="1 2">
    <name type="scientific">Athelia psychrophila</name>
    <dbReference type="NCBI Taxonomy" id="1759441"/>
    <lineage>
        <taxon>Eukaryota</taxon>
        <taxon>Fungi</taxon>
        <taxon>Dikarya</taxon>
        <taxon>Basidiomycota</taxon>
        <taxon>Agaricomycotina</taxon>
        <taxon>Agaricomycetes</taxon>
        <taxon>Agaricomycetidae</taxon>
        <taxon>Atheliales</taxon>
        <taxon>Atheliaceae</taxon>
        <taxon>Athelia</taxon>
    </lineage>
</organism>
<sequence length="401" mass="43091">MIYSQVAPHSSKTPTKRVTDELEALDACAALVGFSGRARATAASACSSCPASSASTSAGSALLVPALGALPARLRAGALRLLRLPELPAPHLVGGLRAEPDVAHAQRARLDDHGGLVPLLPLHALLHRLLLGYIHVLRLRGDALVPALRELLPLLLAQRLRPLVALGVVLTERALVELARAGARVRERPEGGGRAERQLLVAARAEPLLLLHAPDVPLRLVLDLGLQGRGRLHPDVLGRLLPGLARGRLPRFVLLALPHDDQQAPGVQALVRLALPGRAPPLRRLLRRLPLPPLPPALARPLDGLQVLLLPLDLLPRRRLQERGAAGLEPRLPHPLLLLVDRLRAPDERLPLPPPLLPLPQAHLRAQLQVPVDVALLVRRASSQRAKAPATMATSEWTPTR</sequence>
<protein>
    <submittedName>
        <fullName evidence="1">Uncharacterized protein</fullName>
    </submittedName>
</protein>